<organism evidence="1 2">
    <name type="scientific">Fusobacterium equinum</name>
    <dbReference type="NCBI Taxonomy" id="134605"/>
    <lineage>
        <taxon>Bacteria</taxon>
        <taxon>Fusobacteriati</taxon>
        <taxon>Fusobacteriota</taxon>
        <taxon>Fusobacteriia</taxon>
        <taxon>Fusobacteriales</taxon>
        <taxon>Fusobacteriaceae</taxon>
        <taxon>Fusobacterium</taxon>
    </lineage>
</organism>
<accession>A0A133N8X3</accession>
<keyword evidence="2" id="KW-1185">Reference proteome</keyword>
<dbReference type="Proteomes" id="UP000070617">
    <property type="component" value="Unassembled WGS sequence"/>
</dbReference>
<dbReference type="PATRIC" id="fig|134605.3.peg.1658"/>
<protein>
    <submittedName>
        <fullName evidence="1">Uncharacterized protein</fullName>
    </submittedName>
</protein>
<dbReference type="STRING" id="134605.HMPREF3206_01678"/>
<sequence length="109" mass="12573">MIGHSNILNNLQSFKTEIIYNDFNAGKESISFDVKKYKFLVAVGKEYNWNYYSTGIIPILDNFPYNLALGSSISGSENDHFVVRVEEKKISVTTTRSYHKKIFTLIAYY</sequence>
<name>A0A133N8X3_9FUSO</name>
<dbReference type="AlphaFoldDB" id="A0A133N8X3"/>
<proteinExistence type="predicted"/>
<evidence type="ECO:0000313" key="2">
    <source>
        <dbReference type="Proteomes" id="UP000070617"/>
    </source>
</evidence>
<comment type="caution">
    <text evidence="1">The sequence shown here is derived from an EMBL/GenBank/DDBJ whole genome shotgun (WGS) entry which is preliminary data.</text>
</comment>
<evidence type="ECO:0000313" key="1">
    <source>
        <dbReference type="EMBL" id="KXA12736.1"/>
    </source>
</evidence>
<dbReference type="EMBL" id="LRPX01000094">
    <property type="protein sequence ID" value="KXA12736.1"/>
    <property type="molecule type" value="Genomic_DNA"/>
</dbReference>
<gene>
    <name evidence="1" type="ORF">HMPREF3206_01678</name>
</gene>
<reference evidence="2" key="1">
    <citation type="submission" date="2016-01" db="EMBL/GenBank/DDBJ databases">
        <authorList>
            <person name="Mitreva M."/>
            <person name="Pepin K.H."/>
            <person name="Mihindukulasuriya K.A."/>
            <person name="Fulton R."/>
            <person name="Fronick C."/>
            <person name="O'Laughlin M."/>
            <person name="Miner T."/>
            <person name="Herter B."/>
            <person name="Rosa B.A."/>
            <person name="Cordes M."/>
            <person name="Tomlinson C."/>
            <person name="Wollam A."/>
            <person name="Palsikar V.B."/>
            <person name="Mardis E.R."/>
            <person name="Wilson R.K."/>
        </authorList>
    </citation>
    <scope>NUCLEOTIDE SEQUENCE [LARGE SCALE GENOMIC DNA]</scope>
    <source>
        <strain evidence="2">CMW8396</strain>
    </source>
</reference>